<dbReference type="RefSeq" id="WP_167359868.1">
    <property type="nucleotide sequence ID" value="NZ_JXLB01000053.1"/>
</dbReference>
<dbReference type="STRING" id="150033.RV14_GL001922"/>
<dbReference type="AlphaFoldDB" id="A0A1L8W670"/>
<sequence length="48" mass="5416">MVKIMGKHTGRVYYSCSSKKEANEWVLAKKIVEPLVLLVLPGKKEVTI</sequence>
<evidence type="ECO:0000313" key="1">
    <source>
        <dbReference type="EMBL" id="OJG76503.1"/>
    </source>
</evidence>
<dbReference type="Proteomes" id="UP000182152">
    <property type="component" value="Unassembled WGS sequence"/>
</dbReference>
<gene>
    <name evidence="1" type="ORF">RV14_GL001922</name>
</gene>
<comment type="caution">
    <text evidence="1">The sequence shown here is derived from an EMBL/GenBank/DDBJ whole genome shotgun (WGS) entry which is preliminary data.</text>
</comment>
<keyword evidence="2" id="KW-1185">Reference proteome</keyword>
<accession>A0A1L8W670</accession>
<organism evidence="1 2">
    <name type="scientific">Enterococcus ratti</name>
    <dbReference type="NCBI Taxonomy" id="150033"/>
    <lineage>
        <taxon>Bacteria</taxon>
        <taxon>Bacillati</taxon>
        <taxon>Bacillota</taxon>
        <taxon>Bacilli</taxon>
        <taxon>Lactobacillales</taxon>
        <taxon>Enterococcaceae</taxon>
        <taxon>Enterococcus</taxon>
    </lineage>
</organism>
<name>A0A1L8W670_9ENTE</name>
<protein>
    <submittedName>
        <fullName evidence="1">Uncharacterized protein</fullName>
    </submittedName>
</protein>
<dbReference type="EMBL" id="JXLB01000053">
    <property type="protein sequence ID" value="OJG76503.1"/>
    <property type="molecule type" value="Genomic_DNA"/>
</dbReference>
<proteinExistence type="predicted"/>
<evidence type="ECO:0000313" key="2">
    <source>
        <dbReference type="Proteomes" id="UP000182152"/>
    </source>
</evidence>
<reference evidence="1 2" key="1">
    <citation type="submission" date="2014-12" db="EMBL/GenBank/DDBJ databases">
        <title>Draft genome sequences of 29 type strains of Enterococci.</title>
        <authorList>
            <person name="Zhong Z."/>
            <person name="Sun Z."/>
            <person name="Liu W."/>
            <person name="Zhang W."/>
            <person name="Zhang H."/>
        </authorList>
    </citation>
    <scope>NUCLEOTIDE SEQUENCE [LARGE SCALE GENOMIC DNA]</scope>
    <source>
        <strain evidence="1 2">DSM 15687</strain>
    </source>
</reference>